<feature type="compositionally biased region" description="Polar residues" evidence="1">
    <location>
        <begin position="21"/>
        <end position="31"/>
    </location>
</feature>
<proteinExistence type="predicted"/>
<dbReference type="EMBL" id="GBRH01270596">
    <property type="protein sequence ID" value="JAD27299.1"/>
    <property type="molecule type" value="Transcribed_RNA"/>
</dbReference>
<dbReference type="AlphaFoldDB" id="A0A0A8YLV9"/>
<sequence length="41" mass="4289">MSNKITNTCSTKVPLHAIKTSSTCPTKSAPTTKLIKSKPGS</sequence>
<feature type="region of interest" description="Disordered" evidence="1">
    <location>
        <begin position="21"/>
        <end position="41"/>
    </location>
</feature>
<evidence type="ECO:0000313" key="2">
    <source>
        <dbReference type="EMBL" id="JAD27299.1"/>
    </source>
</evidence>
<evidence type="ECO:0000256" key="1">
    <source>
        <dbReference type="SAM" id="MobiDB-lite"/>
    </source>
</evidence>
<reference evidence="2" key="1">
    <citation type="submission" date="2014-09" db="EMBL/GenBank/DDBJ databases">
        <authorList>
            <person name="Magalhaes I.L.F."/>
            <person name="Oliveira U."/>
            <person name="Santos F.R."/>
            <person name="Vidigal T.H.D.A."/>
            <person name="Brescovit A.D."/>
            <person name="Santos A.J."/>
        </authorList>
    </citation>
    <scope>NUCLEOTIDE SEQUENCE</scope>
    <source>
        <tissue evidence="2">Shoot tissue taken approximately 20 cm above the soil surface</tissue>
    </source>
</reference>
<reference evidence="2" key="2">
    <citation type="journal article" date="2015" name="Data Brief">
        <title>Shoot transcriptome of the giant reed, Arundo donax.</title>
        <authorList>
            <person name="Barrero R.A."/>
            <person name="Guerrero F.D."/>
            <person name="Moolhuijzen P."/>
            <person name="Goolsby J.A."/>
            <person name="Tidwell J."/>
            <person name="Bellgard S.E."/>
            <person name="Bellgard M.I."/>
        </authorList>
    </citation>
    <scope>NUCLEOTIDE SEQUENCE</scope>
    <source>
        <tissue evidence="2">Shoot tissue taken approximately 20 cm above the soil surface</tissue>
    </source>
</reference>
<protein>
    <submittedName>
        <fullName evidence="2">Uncharacterized protein</fullName>
    </submittedName>
</protein>
<accession>A0A0A8YLV9</accession>
<organism evidence="2">
    <name type="scientific">Arundo donax</name>
    <name type="common">Giant reed</name>
    <name type="synonym">Donax arundinaceus</name>
    <dbReference type="NCBI Taxonomy" id="35708"/>
    <lineage>
        <taxon>Eukaryota</taxon>
        <taxon>Viridiplantae</taxon>
        <taxon>Streptophyta</taxon>
        <taxon>Embryophyta</taxon>
        <taxon>Tracheophyta</taxon>
        <taxon>Spermatophyta</taxon>
        <taxon>Magnoliopsida</taxon>
        <taxon>Liliopsida</taxon>
        <taxon>Poales</taxon>
        <taxon>Poaceae</taxon>
        <taxon>PACMAD clade</taxon>
        <taxon>Arundinoideae</taxon>
        <taxon>Arundineae</taxon>
        <taxon>Arundo</taxon>
    </lineage>
</organism>
<name>A0A0A8YLV9_ARUDO</name>